<comment type="caution">
    <text evidence="1">The sequence shown here is derived from an EMBL/GenBank/DDBJ whole genome shotgun (WGS) entry which is preliminary data.</text>
</comment>
<evidence type="ECO:0000313" key="1">
    <source>
        <dbReference type="EMBL" id="MFC4126315.1"/>
    </source>
</evidence>
<dbReference type="Proteomes" id="UP001595767">
    <property type="component" value="Unassembled WGS sequence"/>
</dbReference>
<protein>
    <submittedName>
        <fullName evidence="1">Uncharacterized protein</fullName>
    </submittedName>
</protein>
<reference evidence="2" key="1">
    <citation type="journal article" date="2019" name="Int. J. Syst. Evol. Microbiol.">
        <title>The Global Catalogue of Microorganisms (GCM) 10K type strain sequencing project: providing services to taxonomists for standard genome sequencing and annotation.</title>
        <authorList>
            <consortium name="The Broad Institute Genomics Platform"/>
            <consortium name="The Broad Institute Genome Sequencing Center for Infectious Disease"/>
            <person name="Wu L."/>
            <person name="Ma J."/>
        </authorList>
    </citation>
    <scope>NUCLEOTIDE SEQUENCE [LARGE SCALE GENOMIC DNA]</scope>
    <source>
        <strain evidence="2">CGMCC 4.7204</strain>
    </source>
</reference>
<sequence>MVQSAALLRADVRDAFADRLASHDMGKGWLRFRDPAKIDYDLLRDLSRATAFGDGAVIC</sequence>
<dbReference type="RefSeq" id="WP_378551299.1">
    <property type="nucleotide sequence ID" value="NZ_JBHSBA010000007.1"/>
</dbReference>
<organism evidence="1 2">
    <name type="scientific">Nocardia rhizosphaerae</name>
    <dbReference type="NCBI Taxonomy" id="1691571"/>
    <lineage>
        <taxon>Bacteria</taxon>
        <taxon>Bacillati</taxon>
        <taxon>Actinomycetota</taxon>
        <taxon>Actinomycetes</taxon>
        <taxon>Mycobacteriales</taxon>
        <taxon>Nocardiaceae</taxon>
        <taxon>Nocardia</taxon>
    </lineage>
</organism>
<proteinExistence type="predicted"/>
<evidence type="ECO:0000313" key="2">
    <source>
        <dbReference type="Proteomes" id="UP001595767"/>
    </source>
</evidence>
<gene>
    <name evidence="1" type="ORF">ACFOW8_15370</name>
</gene>
<keyword evidence="2" id="KW-1185">Reference proteome</keyword>
<name>A0ABV8L6B8_9NOCA</name>
<accession>A0ABV8L6B8</accession>
<dbReference type="EMBL" id="JBHSBA010000007">
    <property type="protein sequence ID" value="MFC4126315.1"/>
    <property type="molecule type" value="Genomic_DNA"/>
</dbReference>